<dbReference type="OrthoDB" id="9810367at2"/>
<proteinExistence type="predicted"/>
<dbReference type="Pfam" id="PF00691">
    <property type="entry name" value="OmpA"/>
    <property type="match status" value="1"/>
</dbReference>
<evidence type="ECO:0000259" key="6">
    <source>
        <dbReference type="PROSITE" id="PS51123"/>
    </source>
</evidence>
<evidence type="ECO:0000256" key="1">
    <source>
        <dbReference type="ARBA" id="ARBA00004442"/>
    </source>
</evidence>
<dbReference type="PANTHER" id="PTHR30329:SF21">
    <property type="entry name" value="LIPOPROTEIN YIAD-RELATED"/>
    <property type="match status" value="1"/>
</dbReference>
<dbReference type="InterPro" id="IPR050330">
    <property type="entry name" value="Bact_OuterMem_StrucFunc"/>
</dbReference>
<evidence type="ECO:0000313" key="8">
    <source>
        <dbReference type="Proteomes" id="UP000199377"/>
    </source>
</evidence>
<dbReference type="PRINTS" id="PR01021">
    <property type="entry name" value="OMPADOMAIN"/>
</dbReference>
<evidence type="ECO:0000256" key="5">
    <source>
        <dbReference type="SAM" id="SignalP"/>
    </source>
</evidence>
<keyword evidence="3" id="KW-0998">Cell outer membrane</keyword>
<dbReference type="InterPro" id="IPR006664">
    <property type="entry name" value="OMP_bac"/>
</dbReference>
<evidence type="ECO:0000256" key="3">
    <source>
        <dbReference type="ARBA" id="ARBA00023237"/>
    </source>
</evidence>
<keyword evidence="2 4" id="KW-0472">Membrane</keyword>
<dbReference type="SUPFAM" id="SSF103088">
    <property type="entry name" value="OmpA-like"/>
    <property type="match status" value="1"/>
</dbReference>
<accession>A0A1I3N344</accession>
<dbReference type="PROSITE" id="PS51257">
    <property type="entry name" value="PROKAR_LIPOPROTEIN"/>
    <property type="match status" value="1"/>
</dbReference>
<dbReference type="PANTHER" id="PTHR30329">
    <property type="entry name" value="STATOR ELEMENT OF FLAGELLAR MOTOR COMPLEX"/>
    <property type="match status" value="1"/>
</dbReference>
<protein>
    <submittedName>
        <fullName evidence="7">Outer membrane protein OmpA</fullName>
    </submittedName>
</protein>
<reference evidence="7 8" key="1">
    <citation type="submission" date="2016-10" db="EMBL/GenBank/DDBJ databases">
        <authorList>
            <person name="de Groot N.N."/>
        </authorList>
    </citation>
    <scope>NUCLEOTIDE SEQUENCE [LARGE SCALE GENOMIC DNA]</scope>
    <source>
        <strain evidence="7 8">CGMCC 1.11030</strain>
    </source>
</reference>
<dbReference type="PROSITE" id="PS51123">
    <property type="entry name" value="OMPA_2"/>
    <property type="match status" value="1"/>
</dbReference>
<dbReference type="Proteomes" id="UP000199377">
    <property type="component" value="Unassembled WGS sequence"/>
</dbReference>
<dbReference type="CDD" id="cd07185">
    <property type="entry name" value="OmpA_C-like"/>
    <property type="match status" value="1"/>
</dbReference>
<dbReference type="Gene3D" id="3.30.1330.60">
    <property type="entry name" value="OmpA-like domain"/>
    <property type="match status" value="1"/>
</dbReference>
<dbReference type="InterPro" id="IPR006665">
    <property type="entry name" value="OmpA-like"/>
</dbReference>
<dbReference type="InterPro" id="IPR036737">
    <property type="entry name" value="OmpA-like_sf"/>
</dbReference>
<feature type="chain" id="PRO_5011601062" evidence="5">
    <location>
        <begin position="28"/>
        <end position="214"/>
    </location>
</feature>
<dbReference type="AlphaFoldDB" id="A0A1I3N344"/>
<sequence>MSSNDRARRAGAAGAALAAALGLAACAEPAGRLPNPDQHGYANRENILAMRGVVDPERLRLLAAEFAAQTQPVVTFAFDSDALEPGALVALQGQAEWLLRNPSALVAIYGHADLVGADSYNERIGLRRAAAVARTLVELGVGEQRLLLVATRGEREPVVPTADRERLNRRAQTVVEGYGLGWNARAFDGKRAALIYSDYTTRETEAVISLPTGG</sequence>
<dbReference type="STRING" id="1114924.SAMN05216258_112101"/>
<dbReference type="RefSeq" id="WP_092864608.1">
    <property type="nucleotide sequence ID" value="NZ_FOQH01000012.1"/>
</dbReference>
<feature type="signal peptide" evidence="5">
    <location>
        <begin position="1"/>
        <end position="27"/>
    </location>
</feature>
<organism evidence="7 8">
    <name type="scientific">Albimonas pacifica</name>
    <dbReference type="NCBI Taxonomy" id="1114924"/>
    <lineage>
        <taxon>Bacteria</taxon>
        <taxon>Pseudomonadati</taxon>
        <taxon>Pseudomonadota</taxon>
        <taxon>Alphaproteobacteria</taxon>
        <taxon>Rhodobacterales</taxon>
        <taxon>Paracoccaceae</taxon>
        <taxon>Albimonas</taxon>
    </lineage>
</organism>
<evidence type="ECO:0000313" key="7">
    <source>
        <dbReference type="EMBL" id="SFJ03425.1"/>
    </source>
</evidence>
<name>A0A1I3N344_9RHOB</name>
<evidence type="ECO:0000256" key="4">
    <source>
        <dbReference type="PROSITE-ProRule" id="PRU00473"/>
    </source>
</evidence>
<evidence type="ECO:0000256" key="2">
    <source>
        <dbReference type="ARBA" id="ARBA00023136"/>
    </source>
</evidence>
<dbReference type="GO" id="GO:0009279">
    <property type="term" value="C:cell outer membrane"/>
    <property type="evidence" value="ECO:0007669"/>
    <property type="project" value="UniProtKB-SubCell"/>
</dbReference>
<gene>
    <name evidence="7" type="ORF">SAMN05216258_112101</name>
</gene>
<comment type="subcellular location">
    <subcellularLocation>
        <location evidence="1">Cell outer membrane</location>
    </subcellularLocation>
</comment>
<keyword evidence="8" id="KW-1185">Reference proteome</keyword>
<feature type="domain" description="OmpA-like" evidence="6">
    <location>
        <begin position="63"/>
        <end position="179"/>
    </location>
</feature>
<keyword evidence="5" id="KW-0732">Signal</keyword>
<dbReference type="EMBL" id="FOQH01000012">
    <property type="protein sequence ID" value="SFJ03425.1"/>
    <property type="molecule type" value="Genomic_DNA"/>
</dbReference>